<evidence type="ECO:0000256" key="4">
    <source>
        <dbReference type="ARBA" id="ARBA00022692"/>
    </source>
</evidence>
<dbReference type="InterPro" id="IPR019305">
    <property type="entry name" value="Uncharacterised_Smp"/>
</dbReference>
<dbReference type="Proteomes" id="UP000287996">
    <property type="component" value="Unassembled WGS sequence"/>
</dbReference>
<keyword evidence="3" id="KW-1003">Cell membrane</keyword>
<dbReference type="GO" id="GO:0005886">
    <property type="term" value="C:plasma membrane"/>
    <property type="evidence" value="ECO:0007669"/>
    <property type="project" value="UniProtKB-SubCell"/>
</dbReference>
<reference evidence="8 9" key="1">
    <citation type="journal article" date="2011" name="Front. Microbiol.">
        <title>Genomic signatures of strain selection and enhancement in Bacillus atrophaeus var. globigii, a historical biowarfare simulant.</title>
        <authorList>
            <person name="Gibbons H.S."/>
            <person name="Broomall S.M."/>
            <person name="McNew L.A."/>
            <person name="Daligault H."/>
            <person name="Chapman C."/>
            <person name="Bruce D."/>
            <person name="Karavis M."/>
            <person name="Krepps M."/>
            <person name="McGregor P.A."/>
            <person name="Hong C."/>
            <person name="Park K.H."/>
            <person name="Akmal A."/>
            <person name="Feldman A."/>
            <person name="Lin J.S."/>
            <person name="Chang W.E."/>
            <person name="Higgs B.W."/>
            <person name="Demirev P."/>
            <person name="Lindquist J."/>
            <person name="Liem A."/>
            <person name="Fochler E."/>
            <person name="Read T.D."/>
            <person name="Tapia R."/>
            <person name="Johnson S."/>
            <person name="Bishop-Lilly K.A."/>
            <person name="Detter C."/>
            <person name="Han C."/>
            <person name="Sozhamannan S."/>
            <person name="Rosenzweig C.N."/>
            <person name="Skowronski E.W."/>
        </authorList>
    </citation>
    <scope>NUCLEOTIDE SEQUENCE [LARGE SCALE GENOMIC DNA]</scope>
    <source>
        <strain evidence="8 9">CC-PW-9</strain>
    </source>
</reference>
<comment type="caution">
    <text evidence="8">The sequence shown here is derived from an EMBL/GenBank/DDBJ whole genome shotgun (WGS) entry which is preliminary data.</text>
</comment>
<gene>
    <name evidence="8" type="ORF">CWI84_10685</name>
</gene>
<keyword evidence="9" id="KW-1185">Reference proteome</keyword>
<sequence>MWLPKIYNQGVIQLNERFLRHARALWKRLLRLSVAAALLIIIISVWNVASVQSQQRFVDHSRQLADMVAIQAQHEAGIWLRQQNTEALDELCQQLIQQRGIINATVRDQFGQRLAFAGTPSSIIDWPNDAPQALVLSQEIVNDGQVSGYLELVFNRHVLLQQSDLAHESLMQQGRVLLLLAMLAGVFFMASFNRIRDRYWLRALARNKN</sequence>
<keyword evidence="4 7" id="KW-0812">Transmembrane</keyword>
<evidence type="ECO:0000256" key="7">
    <source>
        <dbReference type="SAM" id="Phobius"/>
    </source>
</evidence>
<evidence type="ECO:0000313" key="8">
    <source>
        <dbReference type="EMBL" id="RUO78795.1"/>
    </source>
</evidence>
<evidence type="ECO:0000256" key="1">
    <source>
        <dbReference type="ARBA" id="ARBA00004236"/>
    </source>
</evidence>
<feature type="transmembrane region" description="Helical" evidence="7">
    <location>
        <begin position="174"/>
        <end position="192"/>
    </location>
</feature>
<keyword evidence="5 7" id="KW-1133">Transmembrane helix</keyword>
<feature type="transmembrane region" description="Helical" evidence="7">
    <location>
        <begin position="29"/>
        <end position="49"/>
    </location>
</feature>
<evidence type="ECO:0008006" key="10">
    <source>
        <dbReference type="Google" id="ProtNLM"/>
    </source>
</evidence>
<name>A0A432ZL94_9GAMM</name>
<accession>A0A432ZL94</accession>
<evidence type="ECO:0000256" key="6">
    <source>
        <dbReference type="ARBA" id="ARBA00023136"/>
    </source>
</evidence>
<dbReference type="OrthoDB" id="6238613at2"/>
<protein>
    <recommendedName>
        <fullName evidence="10">Smp protein</fullName>
    </recommendedName>
</protein>
<organism evidence="8 9">
    <name type="scientific">Idiomarina tyrosinivorans</name>
    <dbReference type="NCBI Taxonomy" id="1445662"/>
    <lineage>
        <taxon>Bacteria</taxon>
        <taxon>Pseudomonadati</taxon>
        <taxon>Pseudomonadota</taxon>
        <taxon>Gammaproteobacteria</taxon>
        <taxon>Alteromonadales</taxon>
        <taxon>Idiomarinaceae</taxon>
        <taxon>Idiomarina</taxon>
    </lineage>
</organism>
<evidence type="ECO:0000313" key="9">
    <source>
        <dbReference type="Proteomes" id="UP000287996"/>
    </source>
</evidence>
<proteinExistence type="inferred from homology"/>
<evidence type="ECO:0000256" key="5">
    <source>
        <dbReference type="ARBA" id="ARBA00022989"/>
    </source>
</evidence>
<dbReference type="Pfam" id="PF10144">
    <property type="entry name" value="SMP_2"/>
    <property type="match status" value="1"/>
</dbReference>
<dbReference type="RefSeq" id="WP_126842576.1">
    <property type="nucleotide sequence ID" value="NZ_PIQH01000010.1"/>
</dbReference>
<comment type="similarity">
    <text evidence="2">Belongs to the Smp family.</text>
</comment>
<dbReference type="EMBL" id="PIQH01000010">
    <property type="protein sequence ID" value="RUO78795.1"/>
    <property type="molecule type" value="Genomic_DNA"/>
</dbReference>
<dbReference type="AlphaFoldDB" id="A0A432ZL94"/>
<keyword evidence="6 7" id="KW-0472">Membrane</keyword>
<evidence type="ECO:0000256" key="3">
    <source>
        <dbReference type="ARBA" id="ARBA00022475"/>
    </source>
</evidence>
<comment type="subcellular location">
    <subcellularLocation>
        <location evidence="1">Cell membrane</location>
    </subcellularLocation>
</comment>
<evidence type="ECO:0000256" key="2">
    <source>
        <dbReference type="ARBA" id="ARBA00005362"/>
    </source>
</evidence>